<dbReference type="PANTHER" id="PTHR30535">
    <property type="entry name" value="VITAMIN B12-BINDING PROTEIN"/>
    <property type="match status" value="1"/>
</dbReference>
<evidence type="ECO:0000259" key="3">
    <source>
        <dbReference type="PROSITE" id="PS50983"/>
    </source>
</evidence>
<evidence type="ECO:0000313" key="4">
    <source>
        <dbReference type="EMBL" id="UZD56457.1"/>
    </source>
</evidence>
<proteinExistence type="predicted"/>
<gene>
    <name evidence="4" type="ORF">OMP39_08315</name>
</gene>
<feature type="signal peptide" evidence="2">
    <location>
        <begin position="1"/>
        <end position="21"/>
    </location>
</feature>
<dbReference type="PANTHER" id="PTHR30535:SF34">
    <property type="entry name" value="MOLYBDATE-BINDING PROTEIN MOLA"/>
    <property type="match status" value="1"/>
</dbReference>
<evidence type="ECO:0000256" key="2">
    <source>
        <dbReference type="SAM" id="SignalP"/>
    </source>
</evidence>
<keyword evidence="1 2" id="KW-0732">Signal</keyword>
<name>A0ABY6MWU3_9BURK</name>
<evidence type="ECO:0000256" key="1">
    <source>
        <dbReference type="ARBA" id="ARBA00022729"/>
    </source>
</evidence>
<dbReference type="NCBIfam" id="NF038402">
    <property type="entry name" value="TroA_like"/>
    <property type="match status" value="1"/>
</dbReference>
<dbReference type="InterPro" id="IPR050902">
    <property type="entry name" value="ABC_Transporter_SBP"/>
</dbReference>
<dbReference type="Gene3D" id="3.40.50.1980">
    <property type="entry name" value="Nitrogenase molybdenum iron protein domain"/>
    <property type="match status" value="2"/>
</dbReference>
<evidence type="ECO:0000313" key="5">
    <source>
        <dbReference type="Proteomes" id="UP001163266"/>
    </source>
</evidence>
<keyword evidence="5" id="KW-1185">Reference proteome</keyword>
<dbReference type="EMBL" id="CP110257">
    <property type="protein sequence ID" value="UZD56457.1"/>
    <property type="molecule type" value="Genomic_DNA"/>
</dbReference>
<protein>
    <submittedName>
        <fullName evidence="4">Cobalamin-binding protein</fullName>
    </submittedName>
</protein>
<dbReference type="Pfam" id="PF01497">
    <property type="entry name" value="Peripla_BP_2"/>
    <property type="match status" value="1"/>
</dbReference>
<dbReference type="Proteomes" id="UP001163266">
    <property type="component" value="Chromosome"/>
</dbReference>
<dbReference type="SUPFAM" id="SSF53807">
    <property type="entry name" value="Helical backbone' metal receptor"/>
    <property type="match status" value="1"/>
</dbReference>
<feature type="chain" id="PRO_5046172505" evidence="2">
    <location>
        <begin position="22"/>
        <end position="300"/>
    </location>
</feature>
<dbReference type="InterPro" id="IPR002491">
    <property type="entry name" value="ABC_transptr_periplasmic_BD"/>
</dbReference>
<accession>A0ABY6MWU3</accession>
<reference evidence="4" key="1">
    <citation type="submission" date="2022-10" db="EMBL/GenBank/DDBJ databases">
        <title>Complete genome sequence of Schlegelella aquatica LMG 23380.</title>
        <authorList>
            <person name="Musilova J."/>
            <person name="Kourilova X."/>
            <person name="Bezdicek M."/>
            <person name="Hermankova K."/>
            <person name="Obruca S."/>
            <person name="Sedlar K."/>
        </authorList>
    </citation>
    <scope>NUCLEOTIDE SEQUENCE</scope>
    <source>
        <strain evidence="4">LMG 23380</strain>
    </source>
</reference>
<organism evidence="4 5">
    <name type="scientific">Caldimonas aquatica</name>
    <dbReference type="NCBI Taxonomy" id="376175"/>
    <lineage>
        <taxon>Bacteria</taxon>
        <taxon>Pseudomonadati</taxon>
        <taxon>Pseudomonadota</taxon>
        <taxon>Betaproteobacteria</taxon>
        <taxon>Burkholderiales</taxon>
        <taxon>Sphaerotilaceae</taxon>
        <taxon>Caldimonas</taxon>
    </lineage>
</organism>
<dbReference type="InterPro" id="IPR054828">
    <property type="entry name" value="Vit_B12_bind_prot"/>
</dbReference>
<feature type="domain" description="Fe/B12 periplasmic-binding" evidence="3">
    <location>
        <begin position="43"/>
        <end position="300"/>
    </location>
</feature>
<sequence>MRAVWGAVWLVAVALAPMRTAAQQVEVVDDLGQRVRLAAPPRRIVSLAPHATELVFAVGAGARLVGAMDHSDYPPAARRLPRVGDSRSIDLEAVAALEPDLVIVWPTGNPPSQVERLAKMGLPVYRSELRRLSEIADAMRRLGMLLGEAEAAGMQAQAFERELTALRRQQEAKAPVRTFYQVWPQPLMTLNDQHLASDVIRLCGGVNVLGALTPLVPTVSTEAVLAADPELILVSAPPASAQAAQQVQAWRRFGRVAAVAHGQVRAVDPDLLNRPTPRILLGAREVCQALDDARRALGRR</sequence>
<dbReference type="CDD" id="cd01144">
    <property type="entry name" value="BtuF"/>
    <property type="match status" value="1"/>
</dbReference>
<dbReference type="PROSITE" id="PS50983">
    <property type="entry name" value="FE_B12_PBP"/>
    <property type="match status" value="1"/>
</dbReference>